<organism evidence="3 4">
    <name type="scientific">Granulicella mallensis</name>
    <dbReference type="NCBI Taxonomy" id="940614"/>
    <lineage>
        <taxon>Bacteria</taxon>
        <taxon>Pseudomonadati</taxon>
        <taxon>Acidobacteriota</taxon>
        <taxon>Terriglobia</taxon>
        <taxon>Terriglobales</taxon>
        <taxon>Acidobacteriaceae</taxon>
        <taxon>Granulicella</taxon>
    </lineage>
</organism>
<keyword evidence="1" id="KW-0812">Transmembrane</keyword>
<evidence type="ECO:0000256" key="1">
    <source>
        <dbReference type="SAM" id="Phobius"/>
    </source>
</evidence>
<dbReference type="GO" id="GO:0016747">
    <property type="term" value="F:acyltransferase activity, transferring groups other than amino-acyl groups"/>
    <property type="evidence" value="ECO:0007669"/>
    <property type="project" value="InterPro"/>
</dbReference>
<keyword evidence="1" id="KW-0472">Membrane</keyword>
<name>A0A7W8E899_9BACT</name>
<keyword evidence="1" id="KW-1133">Transmembrane helix</keyword>
<dbReference type="InterPro" id="IPR050879">
    <property type="entry name" value="Acyltransferase_3"/>
</dbReference>
<dbReference type="EMBL" id="JACHIO010000003">
    <property type="protein sequence ID" value="MBB5062416.1"/>
    <property type="molecule type" value="Genomic_DNA"/>
</dbReference>
<dbReference type="InterPro" id="IPR002656">
    <property type="entry name" value="Acyl_transf_3_dom"/>
</dbReference>
<feature type="transmembrane region" description="Helical" evidence="1">
    <location>
        <begin position="251"/>
        <end position="271"/>
    </location>
</feature>
<sequence length="412" mass="47039">MRTDRTYFFMAKPGEKVRFTDTTASVLLDLVRGLAALLVLSVHLRNMLFVDYPEAIQHGASKLLVIPYVLSSGGHQAVVIFFVLSGYLVGGSVMRLLRQRQWQWRSYLLHRIVRLWIVLLPGLLLCFLLDSIGLRSHSLLYHGIIPNYETGDISQLHTIKIFVGNLFFLQPMWVPTYGSDGSLWSLSYEFWYYLLFPLGLIAIRREFSWRTRCACLIGFIASSWFVRIHILPLFPIWLFGVALTMVPAPRLGLAVRWMAAALYMPLIFVFSRKAIWSLLVQDYIFAIVSALFLWIMLSAKDEADKSGYFTRGSRGLSRFSYTLYVAHLPFLLLAASLLIGTQRWLPDVRHIAEALGLLVVALIYSYGIAAVTEYKTEVFRHWLERNLGIFSAPKAHAPSLLRQEVLPGKDKS</sequence>
<dbReference type="RefSeq" id="WP_184252903.1">
    <property type="nucleotide sequence ID" value="NZ_JACHIO010000003.1"/>
</dbReference>
<feature type="transmembrane region" description="Helical" evidence="1">
    <location>
        <begin position="215"/>
        <end position="239"/>
    </location>
</feature>
<dbReference type="PANTHER" id="PTHR23028">
    <property type="entry name" value="ACETYLTRANSFERASE"/>
    <property type="match status" value="1"/>
</dbReference>
<feature type="transmembrane region" description="Helical" evidence="1">
    <location>
        <begin position="283"/>
        <end position="299"/>
    </location>
</feature>
<feature type="transmembrane region" description="Helical" evidence="1">
    <location>
        <begin position="351"/>
        <end position="372"/>
    </location>
</feature>
<dbReference type="AlphaFoldDB" id="A0A7W8E899"/>
<protein>
    <submittedName>
        <fullName evidence="3">Peptidoglycan/LPS O-acetylase OafA/YrhL</fullName>
    </submittedName>
</protein>
<feature type="transmembrane region" description="Helical" evidence="1">
    <location>
        <begin position="73"/>
        <end position="94"/>
    </location>
</feature>
<feature type="transmembrane region" description="Helical" evidence="1">
    <location>
        <begin position="26"/>
        <end position="44"/>
    </location>
</feature>
<evidence type="ECO:0000313" key="4">
    <source>
        <dbReference type="Proteomes" id="UP000584867"/>
    </source>
</evidence>
<evidence type="ECO:0000313" key="3">
    <source>
        <dbReference type="EMBL" id="MBB5062416.1"/>
    </source>
</evidence>
<gene>
    <name evidence="3" type="ORF">HDF15_000746</name>
</gene>
<reference evidence="3 4" key="1">
    <citation type="submission" date="2020-08" db="EMBL/GenBank/DDBJ databases">
        <title>Genomic Encyclopedia of Type Strains, Phase IV (KMG-V): Genome sequencing to study the core and pangenomes of soil and plant-associated prokaryotes.</title>
        <authorList>
            <person name="Whitman W."/>
        </authorList>
    </citation>
    <scope>NUCLEOTIDE SEQUENCE [LARGE SCALE GENOMIC DNA]</scope>
    <source>
        <strain evidence="3 4">X5P3</strain>
    </source>
</reference>
<comment type="caution">
    <text evidence="3">The sequence shown here is derived from an EMBL/GenBank/DDBJ whole genome shotgun (WGS) entry which is preliminary data.</text>
</comment>
<dbReference type="Pfam" id="PF01757">
    <property type="entry name" value="Acyl_transf_3"/>
    <property type="match status" value="1"/>
</dbReference>
<accession>A0A7W8E899</accession>
<feature type="domain" description="Acyltransferase 3" evidence="2">
    <location>
        <begin position="28"/>
        <end position="368"/>
    </location>
</feature>
<dbReference type="Proteomes" id="UP000584867">
    <property type="component" value="Unassembled WGS sequence"/>
</dbReference>
<feature type="transmembrane region" description="Helical" evidence="1">
    <location>
        <begin position="182"/>
        <end position="203"/>
    </location>
</feature>
<feature type="transmembrane region" description="Helical" evidence="1">
    <location>
        <begin position="115"/>
        <end position="134"/>
    </location>
</feature>
<evidence type="ECO:0000259" key="2">
    <source>
        <dbReference type="Pfam" id="PF01757"/>
    </source>
</evidence>
<proteinExistence type="predicted"/>
<feature type="transmembrane region" description="Helical" evidence="1">
    <location>
        <begin position="319"/>
        <end position="339"/>
    </location>
</feature>